<keyword evidence="3" id="KW-1185">Reference proteome</keyword>
<organism evidence="2 3">
    <name type="scientific">Tanacetum coccineum</name>
    <dbReference type="NCBI Taxonomy" id="301880"/>
    <lineage>
        <taxon>Eukaryota</taxon>
        <taxon>Viridiplantae</taxon>
        <taxon>Streptophyta</taxon>
        <taxon>Embryophyta</taxon>
        <taxon>Tracheophyta</taxon>
        <taxon>Spermatophyta</taxon>
        <taxon>Magnoliopsida</taxon>
        <taxon>eudicotyledons</taxon>
        <taxon>Gunneridae</taxon>
        <taxon>Pentapetalae</taxon>
        <taxon>asterids</taxon>
        <taxon>campanulids</taxon>
        <taxon>Asterales</taxon>
        <taxon>Asteraceae</taxon>
        <taxon>Asteroideae</taxon>
        <taxon>Anthemideae</taxon>
        <taxon>Anthemidinae</taxon>
        <taxon>Tanacetum</taxon>
    </lineage>
</organism>
<dbReference type="EMBL" id="BQNB010017753">
    <property type="protein sequence ID" value="GJT66846.1"/>
    <property type="molecule type" value="Genomic_DNA"/>
</dbReference>
<name>A0ABQ5FU06_9ASTR</name>
<evidence type="ECO:0000313" key="3">
    <source>
        <dbReference type="Proteomes" id="UP001151760"/>
    </source>
</evidence>
<evidence type="ECO:0000256" key="1">
    <source>
        <dbReference type="SAM" id="MobiDB-lite"/>
    </source>
</evidence>
<gene>
    <name evidence="2" type="ORF">Tco_1018326</name>
</gene>
<evidence type="ECO:0000313" key="2">
    <source>
        <dbReference type="EMBL" id="GJT66846.1"/>
    </source>
</evidence>
<protein>
    <submittedName>
        <fullName evidence="2">Uncharacterized protein</fullName>
    </submittedName>
</protein>
<reference evidence="2" key="1">
    <citation type="journal article" date="2022" name="Int. J. Mol. Sci.">
        <title>Draft Genome of Tanacetum Coccineum: Genomic Comparison of Closely Related Tanacetum-Family Plants.</title>
        <authorList>
            <person name="Yamashiro T."/>
            <person name="Shiraishi A."/>
            <person name="Nakayama K."/>
            <person name="Satake H."/>
        </authorList>
    </citation>
    <scope>NUCLEOTIDE SEQUENCE</scope>
</reference>
<dbReference type="Proteomes" id="UP001151760">
    <property type="component" value="Unassembled WGS sequence"/>
</dbReference>
<proteinExistence type="predicted"/>
<comment type="caution">
    <text evidence="2">The sequence shown here is derived from an EMBL/GenBank/DDBJ whole genome shotgun (WGS) entry which is preliminary data.</text>
</comment>
<sequence>MSDYFRKKIKFPCLNILCKETFDSVWGRNAHVPGCPQKKRSMEAQFRLIREREGRQKREAMAFVQGDGDGEGWEGQVVADEPDSDGTSDSSVELRMHKANKITKKKLKKLKKKQKAAA</sequence>
<reference evidence="2" key="2">
    <citation type="submission" date="2022-01" db="EMBL/GenBank/DDBJ databases">
        <authorList>
            <person name="Yamashiro T."/>
            <person name="Shiraishi A."/>
            <person name="Satake H."/>
            <person name="Nakayama K."/>
        </authorList>
    </citation>
    <scope>NUCLEOTIDE SEQUENCE</scope>
</reference>
<feature type="region of interest" description="Disordered" evidence="1">
    <location>
        <begin position="65"/>
        <end position="98"/>
    </location>
</feature>
<accession>A0ABQ5FU06</accession>